<feature type="non-terminal residue" evidence="2">
    <location>
        <position position="1"/>
    </location>
</feature>
<name>A0ABN7W995_GIGMA</name>
<organism evidence="2 3">
    <name type="scientific">Gigaspora margarita</name>
    <dbReference type="NCBI Taxonomy" id="4874"/>
    <lineage>
        <taxon>Eukaryota</taxon>
        <taxon>Fungi</taxon>
        <taxon>Fungi incertae sedis</taxon>
        <taxon>Mucoromycota</taxon>
        <taxon>Glomeromycotina</taxon>
        <taxon>Glomeromycetes</taxon>
        <taxon>Diversisporales</taxon>
        <taxon>Gigasporaceae</taxon>
        <taxon>Gigaspora</taxon>
    </lineage>
</organism>
<evidence type="ECO:0000313" key="3">
    <source>
        <dbReference type="Proteomes" id="UP000789901"/>
    </source>
</evidence>
<reference evidence="2 3" key="1">
    <citation type="submission" date="2021-06" db="EMBL/GenBank/DDBJ databases">
        <authorList>
            <person name="Kallberg Y."/>
            <person name="Tangrot J."/>
            <person name="Rosling A."/>
        </authorList>
    </citation>
    <scope>NUCLEOTIDE SEQUENCE [LARGE SCALE GENOMIC DNA]</scope>
    <source>
        <strain evidence="2 3">120-4 pot B 10/14</strain>
    </source>
</reference>
<sequence length="78" mass="9033">NTSVQEIDNRQNNNKTNHMIEFISESSGSSLHRFTNTRPLMTNENPVQINLQVKKEQVPTTENREPSPVKQWSRLLLS</sequence>
<keyword evidence="3" id="KW-1185">Reference proteome</keyword>
<feature type="compositionally biased region" description="Basic and acidic residues" evidence="1">
    <location>
        <begin position="54"/>
        <end position="67"/>
    </location>
</feature>
<comment type="caution">
    <text evidence="2">The sequence shown here is derived from an EMBL/GenBank/DDBJ whole genome shotgun (WGS) entry which is preliminary data.</text>
</comment>
<protein>
    <submittedName>
        <fullName evidence="2">4876_t:CDS:1</fullName>
    </submittedName>
</protein>
<evidence type="ECO:0000256" key="1">
    <source>
        <dbReference type="SAM" id="MobiDB-lite"/>
    </source>
</evidence>
<accession>A0ABN7W995</accession>
<feature type="region of interest" description="Disordered" evidence="1">
    <location>
        <begin position="54"/>
        <end position="78"/>
    </location>
</feature>
<dbReference type="EMBL" id="CAJVQB010034861">
    <property type="protein sequence ID" value="CAG8821779.1"/>
    <property type="molecule type" value="Genomic_DNA"/>
</dbReference>
<gene>
    <name evidence="2" type="ORF">GMARGA_LOCUS27917</name>
</gene>
<evidence type="ECO:0000313" key="2">
    <source>
        <dbReference type="EMBL" id="CAG8821779.1"/>
    </source>
</evidence>
<proteinExistence type="predicted"/>
<dbReference type="Proteomes" id="UP000789901">
    <property type="component" value="Unassembled WGS sequence"/>
</dbReference>